<dbReference type="RefSeq" id="YP_009036942.1">
    <property type="nucleotide sequence ID" value="NC_024216.1"/>
</dbReference>
<evidence type="ECO:0000313" key="1">
    <source>
        <dbReference type="EMBL" id="AHZ09476.1"/>
    </source>
</evidence>
<accession>A0A024AZU7</accession>
<evidence type="ECO:0000313" key="2">
    <source>
        <dbReference type="Proteomes" id="UP000026902"/>
    </source>
</evidence>
<organism evidence="1 2">
    <name type="scientific">Bacillus phage CAM003</name>
    <dbReference type="NCBI Taxonomy" id="1486657"/>
    <lineage>
        <taxon>Viruses</taxon>
        <taxon>Duplodnaviria</taxon>
        <taxon>Heunggongvirae</taxon>
        <taxon>Uroviricota</taxon>
        <taxon>Caudoviricetes</taxon>
        <taxon>Herelleviridae</taxon>
        <taxon>Bastillevirinae</taxon>
        <taxon>Bastillevirus</taxon>
        <taxon>Bastillevirus CAM003</taxon>
    </lineage>
</organism>
<sequence>MVSEPKECTTCIEDIQLDGDRWVLVVMTTTWDYYNDGFAREYIEVNYCPECGKKLND</sequence>
<dbReference type="Proteomes" id="UP000026902">
    <property type="component" value="Segment"/>
</dbReference>
<keyword evidence="2" id="KW-1185">Reference proteome</keyword>
<dbReference type="EMBL" id="KJ489397">
    <property type="protein sequence ID" value="AHZ09476.1"/>
    <property type="molecule type" value="Genomic_DNA"/>
</dbReference>
<protein>
    <submittedName>
        <fullName evidence="1">Uncharacterized protein</fullName>
    </submittedName>
</protein>
<reference evidence="2" key="1">
    <citation type="submission" date="2014-09" db="EMBL/GenBank/DDBJ databases">
        <authorList>
            <person name="Sauder A.B."/>
            <person name="McKenzie Q.R."/>
            <person name="Temple L.M."/>
            <person name="Alexis B.K."/>
            <person name="Al-Atrache Z."/>
            <person name="Lewis L.O."/>
            <person name="Loesser-Casey K.E."/>
            <person name="Mitchell K.J."/>
        </authorList>
    </citation>
    <scope>NUCLEOTIDE SEQUENCE [LARGE SCALE GENOMIC DNA]</scope>
</reference>
<dbReference type="KEGG" id="vg:19526342"/>
<proteinExistence type="predicted"/>
<name>A0A024AZU7_9CAUD</name>
<dbReference type="GeneID" id="19526342"/>